<gene>
    <name evidence="3" type="ORF">P3W55_13300</name>
</gene>
<dbReference type="EMBL" id="JARJLR010000233">
    <property type="protein sequence ID" value="MDF3842686.1"/>
    <property type="molecule type" value="Genomic_DNA"/>
</dbReference>
<evidence type="ECO:0000313" key="3">
    <source>
        <dbReference type="EMBL" id="MDF3842686.1"/>
    </source>
</evidence>
<organism evidence="3 4">
    <name type="scientific">Pseudomonas citronellolis</name>
    <dbReference type="NCBI Taxonomy" id="53408"/>
    <lineage>
        <taxon>Bacteria</taxon>
        <taxon>Pseudomonadati</taxon>
        <taxon>Pseudomonadota</taxon>
        <taxon>Gammaproteobacteria</taxon>
        <taxon>Pseudomonadales</taxon>
        <taxon>Pseudomonadaceae</taxon>
        <taxon>Pseudomonas</taxon>
    </lineage>
</organism>
<protein>
    <submittedName>
        <fullName evidence="3">VapE family protein</fullName>
    </submittedName>
</protein>
<dbReference type="PANTHER" id="PTHR34985:SF1">
    <property type="entry name" value="SLR0554 PROTEIN"/>
    <property type="match status" value="1"/>
</dbReference>
<dbReference type="RefSeq" id="WP_276214659.1">
    <property type="nucleotide sequence ID" value="NZ_JARJLR010000233.1"/>
</dbReference>
<name>A0AAW6P635_9PSED</name>
<feature type="domain" description="Virulence-associated protein E-like" evidence="1">
    <location>
        <begin position="437"/>
        <end position="652"/>
    </location>
</feature>
<dbReference type="InterPro" id="IPR007936">
    <property type="entry name" value="VapE-like_dom"/>
</dbReference>
<comment type="caution">
    <text evidence="3">The sequence shown here is derived from an EMBL/GenBank/DDBJ whole genome shotgun (WGS) entry which is preliminary data.</text>
</comment>
<evidence type="ECO:0000313" key="4">
    <source>
        <dbReference type="Proteomes" id="UP001220662"/>
    </source>
</evidence>
<dbReference type="AlphaFoldDB" id="A0AAW6P635"/>
<dbReference type="Pfam" id="PF05272">
    <property type="entry name" value="VapE-like_dom"/>
    <property type="match status" value="1"/>
</dbReference>
<proteinExistence type="predicted"/>
<accession>A0AAW6P635</accession>
<evidence type="ECO:0000259" key="1">
    <source>
        <dbReference type="Pfam" id="PF05272"/>
    </source>
</evidence>
<feature type="domain" description="Toprim" evidence="2">
    <location>
        <begin position="209"/>
        <end position="315"/>
    </location>
</feature>
<dbReference type="CDD" id="cd01029">
    <property type="entry name" value="TOPRIM_primases"/>
    <property type="match status" value="1"/>
</dbReference>
<dbReference type="InterPro" id="IPR006171">
    <property type="entry name" value="TOPRIM_dom"/>
</dbReference>
<sequence>MAGDGLDEVLAQLQDYGLEPETPLEIGKLVRCRSGSNRGNDKAKTGWYVIHEHYTEKGQTLYFGAYGDWRVGEPQKIKTKGVRLSDEEKRLLAARMAEAKRKQEERKAYLARTAARRAAAMFERLPDKGRSGYLDRKQVVGLGVRYAAKRGSMLVPMRDASGRIVGLQVIYPEQQPDLDGRDKTYWPSGMAKEGAFHLVGPHPEPGETLLVCEGYATGASLHMATGLAVAIAFDAGNLLAVAEIMRDRFPGRGMVICADDDWKTMRPDKVTPWNPGRERADAAGTIVGAQVVWPVFSGDRADGWTDFNDLHCAEGLDAVRRQVMALVRPPAEGGWKDYLQRTSNGMLIPHPINVTLILGNDERWRGVISEDLFSAKTVKRKATPYGGQAGEWSDLDDMRTSQWLASEYGLRIKTLSVLEGVSVVANDHRYHPVRDYLQALTWDGKPRVRTWLREFLGGVPLVSEDGYVEAVGMRYLISAVARVMVPGAKADCVLILEGLQGKGKSTALNILGGEWYMDTPFPLGDKEAYQMIRGKWIVELGELDAFNKAESTKAKQFFSAKVDTFRASYARRTVDVPRQCVFAGTTNQDEYLKDPTGNRRYWPVSCTFVDLEGLRAVRDQLWAEAMYLYQLEEQWWPTEAELPWFVAEQDARHQADAWEFPILKWLETNPDKTVTTDVLLEKALNLDLGHWGKPEQTRVGQIMHRLGWRRERLPARSKSGIRPWGYARPADWSSAAAAQPVQRESAF</sequence>
<reference evidence="3" key="1">
    <citation type="submission" date="2023-03" db="EMBL/GenBank/DDBJ databases">
        <title>Draft assemblies of triclosan tolerant bacteria isolated from returned activated sludge.</title>
        <authorList>
            <person name="Van Hamelsveld S."/>
        </authorList>
    </citation>
    <scope>NUCLEOTIDE SEQUENCE</scope>
    <source>
        <strain evidence="3">GW210015_S63</strain>
    </source>
</reference>
<evidence type="ECO:0000259" key="2">
    <source>
        <dbReference type="Pfam" id="PF13362"/>
    </source>
</evidence>
<dbReference type="Pfam" id="PF13362">
    <property type="entry name" value="Toprim_3"/>
    <property type="match status" value="1"/>
</dbReference>
<dbReference type="InterPro" id="IPR034154">
    <property type="entry name" value="TOPRIM_DnaG/twinkle"/>
</dbReference>
<dbReference type="PANTHER" id="PTHR34985">
    <property type="entry name" value="SLR0554 PROTEIN"/>
    <property type="match status" value="1"/>
</dbReference>
<dbReference type="Proteomes" id="UP001220662">
    <property type="component" value="Unassembled WGS sequence"/>
</dbReference>